<evidence type="ECO:0000313" key="2">
    <source>
        <dbReference type="Proteomes" id="UP001498398"/>
    </source>
</evidence>
<accession>A0ABR1JUM1</accession>
<dbReference type="PANTHER" id="PTHR35895">
    <property type="entry name" value="CHROMOSOME 16, WHOLE GENOME SHOTGUN SEQUENCE"/>
    <property type="match status" value="1"/>
</dbReference>
<evidence type="ECO:0000313" key="1">
    <source>
        <dbReference type="EMBL" id="KAK7467023.1"/>
    </source>
</evidence>
<dbReference type="PANTHER" id="PTHR35895:SF1">
    <property type="entry name" value="LIPID-BINDING SERUM GLYCOPROTEIN C-TERMINAL DOMAIN-CONTAINING PROTEIN"/>
    <property type="match status" value="1"/>
</dbReference>
<keyword evidence="2" id="KW-1185">Reference proteome</keyword>
<dbReference type="EMBL" id="JBANRG010000004">
    <property type="protein sequence ID" value="KAK7467023.1"/>
    <property type="molecule type" value="Genomic_DNA"/>
</dbReference>
<proteinExistence type="predicted"/>
<organism evidence="1 2">
    <name type="scientific">Marasmiellus scandens</name>
    <dbReference type="NCBI Taxonomy" id="2682957"/>
    <lineage>
        <taxon>Eukaryota</taxon>
        <taxon>Fungi</taxon>
        <taxon>Dikarya</taxon>
        <taxon>Basidiomycota</taxon>
        <taxon>Agaricomycotina</taxon>
        <taxon>Agaricomycetes</taxon>
        <taxon>Agaricomycetidae</taxon>
        <taxon>Agaricales</taxon>
        <taxon>Marasmiineae</taxon>
        <taxon>Omphalotaceae</taxon>
        <taxon>Marasmiellus</taxon>
    </lineage>
</organism>
<name>A0ABR1JUM1_9AGAR</name>
<comment type="caution">
    <text evidence="1">The sequence shown here is derived from an EMBL/GenBank/DDBJ whole genome shotgun (WGS) entry which is preliminary data.</text>
</comment>
<dbReference type="InterPro" id="IPR046368">
    <property type="entry name" value="Tag1"/>
</dbReference>
<reference evidence="1 2" key="1">
    <citation type="submission" date="2024-01" db="EMBL/GenBank/DDBJ databases">
        <title>A draft genome for the cacao thread blight pathogen Marasmiellus scandens.</title>
        <authorList>
            <person name="Baruah I.K."/>
            <person name="Leung J."/>
            <person name="Bukari Y."/>
            <person name="Amoako-Attah I."/>
            <person name="Meinhardt L.W."/>
            <person name="Bailey B.A."/>
            <person name="Cohen S.P."/>
        </authorList>
    </citation>
    <scope>NUCLEOTIDE SEQUENCE [LARGE SCALE GENOMIC DNA]</scope>
    <source>
        <strain evidence="1 2">GH-19</strain>
    </source>
</reference>
<dbReference type="Proteomes" id="UP001498398">
    <property type="component" value="Unassembled WGS sequence"/>
</dbReference>
<sequence length="385" mass="41657">MFASDVMIPPVATTDTITLAPESLTLMNLTGRLVPQSSDLGLLVVSDVFNRFIHDQDSDVSVHGSGTGPSDVTWLNEGIKVLQIATVLPNRGPQSVIKSISLNRLTLDFTADTAYNPATSSNNTKASFGLPDGFDFPIDTSALQQIISVSTNGQDFARLAIPKGPSTTDVDTRVIHLGFNNVPFAVSDGQQGTFNQFLAATLALKDISFSVDSTVSGLNGLNEKPVTVSDLDVNHGFPDFLLIKVRSPITGLCLPGHICGPIPPGEPPTLYNTPVYPPLDHASTASHCWRRNDQIVSGILLQRRSSDVRRGVLPALIDGRLTTENIQQRWGLANDVHVALLRQIYASKADNINDIDTCITKYRNTLDTVSGSHRDIDWPEVLQSH</sequence>
<protein>
    <submittedName>
        <fullName evidence="1">Uncharacterized protein</fullName>
    </submittedName>
</protein>
<gene>
    <name evidence="1" type="ORF">VKT23_004085</name>
</gene>